<sequence length="130" mass="15536">MSSLLNEAMLNNNEPGRLLPIDIDTIFDIEKEFDMDISDKEIDDALDRIIDATDSVTLLFDFFFVVFGKMWEMQENDKTTQNPHNTKKSKIFYLFANSYEEWIKNLEKAELSYIRHEHKAKENVFRKKYR</sequence>
<proteinExistence type="predicted"/>
<dbReference type="EMBL" id="WTPW01000489">
    <property type="protein sequence ID" value="KAF0506305.1"/>
    <property type="molecule type" value="Genomic_DNA"/>
</dbReference>
<comment type="caution">
    <text evidence="1">The sequence shown here is derived from an EMBL/GenBank/DDBJ whole genome shotgun (WGS) entry which is preliminary data.</text>
</comment>
<protein>
    <submittedName>
        <fullName evidence="1">Uncharacterized protein</fullName>
    </submittedName>
</protein>
<name>A0A8H4AKC4_GIGMA</name>
<dbReference type="AlphaFoldDB" id="A0A8H4AKC4"/>
<accession>A0A8H4AKC4</accession>
<dbReference type="Proteomes" id="UP000439903">
    <property type="component" value="Unassembled WGS sequence"/>
</dbReference>
<organism evidence="1 2">
    <name type="scientific">Gigaspora margarita</name>
    <dbReference type="NCBI Taxonomy" id="4874"/>
    <lineage>
        <taxon>Eukaryota</taxon>
        <taxon>Fungi</taxon>
        <taxon>Fungi incertae sedis</taxon>
        <taxon>Mucoromycota</taxon>
        <taxon>Glomeromycotina</taxon>
        <taxon>Glomeromycetes</taxon>
        <taxon>Diversisporales</taxon>
        <taxon>Gigasporaceae</taxon>
        <taxon>Gigaspora</taxon>
    </lineage>
</organism>
<gene>
    <name evidence="1" type="ORF">F8M41_019155</name>
</gene>
<dbReference type="OrthoDB" id="2445069at2759"/>
<evidence type="ECO:0000313" key="1">
    <source>
        <dbReference type="EMBL" id="KAF0506305.1"/>
    </source>
</evidence>
<evidence type="ECO:0000313" key="2">
    <source>
        <dbReference type="Proteomes" id="UP000439903"/>
    </source>
</evidence>
<reference evidence="1 2" key="1">
    <citation type="journal article" date="2019" name="Environ. Microbiol.">
        <title>At the nexus of three kingdoms: the genome of the mycorrhizal fungus Gigaspora margarita provides insights into plant, endobacterial and fungal interactions.</title>
        <authorList>
            <person name="Venice F."/>
            <person name="Ghignone S."/>
            <person name="Salvioli di Fossalunga A."/>
            <person name="Amselem J."/>
            <person name="Novero M."/>
            <person name="Xianan X."/>
            <person name="Sedzielewska Toro K."/>
            <person name="Morin E."/>
            <person name="Lipzen A."/>
            <person name="Grigoriev I.V."/>
            <person name="Henrissat B."/>
            <person name="Martin F.M."/>
            <person name="Bonfante P."/>
        </authorList>
    </citation>
    <scope>NUCLEOTIDE SEQUENCE [LARGE SCALE GENOMIC DNA]</scope>
    <source>
        <strain evidence="1 2">BEG34</strain>
    </source>
</reference>
<keyword evidence="2" id="KW-1185">Reference proteome</keyword>